<evidence type="ECO:0000313" key="3">
    <source>
        <dbReference type="Proteomes" id="UP000494206"/>
    </source>
</evidence>
<keyword evidence="3" id="KW-1185">Reference proteome</keyword>
<dbReference type="OrthoDB" id="6020543at2759"/>
<dbReference type="InterPro" id="IPR036508">
    <property type="entry name" value="Chitin-bd_dom_sf"/>
</dbReference>
<dbReference type="GO" id="GO:0005576">
    <property type="term" value="C:extracellular region"/>
    <property type="evidence" value="ECO:0007669"/>
    <property type="project" value="InterPro"/>
</dbReference>
<gene>
    <name evidence="2" type="ORF">CBOVIS_LOCUS12350</name>
</gene>
<accession>A0A8S1FE28</accession>
<reference evidence="2 3" key="1">
    <citation type="submission" date="2020-04" db="EMBL/GenBank/DDBJ databases">
        <authorList>
            <person name="Laetsch R D."/>
            <person name="Stevens L."/>
            <person name="Kumar S."/>
            <person name="Blaxter L. M."/>
        </authorList>
    </citation>
    <scope>NUCLEOTIDE SEQUENCE [LARGE SCALE GENOMIC DNA]</scope>
</reference>
<dbReference type="PROSITE" id="PS50940">
    <property type="entry name" value="CHIT_BIND_II"/>
    <property type="match status" value="1"/>
</dbReference>
<proteinExistence type="predicted"/>
<comment type="caution">
    <text evidence="2">The sequence shown here is derived from an EMBL/GenBank/DDBJ whole genome shotgun (WGS) entry which is preliminary data.</text>
</comment>
<name>A0A8S1FE28_9PELO</name>
<dbReference type="EMBL" id="CADEPM010000011">
    <property type="protein sequence ID" value="CAB3410898.1"/>
    <property type="molecule type" value="Genomic_DNA"/>
</dbReference>
<dbReference type="Pfam" id="PF01607">
    <property type="entry name" value="CBM_14"/>
    <property type="match status" value="1"/>
</dbReference>
<dbReference type="GO" id="GO:0008061">
    <property type="term" value="F:chitin binding"/>
    <property type="evidence" value="ECO:0007669"/>
    <property type="project" value="InterPro"/>
</dbReference>
<evidence type="ECO:0000259" key="1">
    <source>
        <dbReference type="PROSITE" id="PS50940"/>
    </source>
</evidence>
<dbReference type="SUPFAM" id="SSF57625">
    <property type="entry name" value="Invertebrate chitin-binding proteins"/>
    <property type="match status" value="2"/>
</dbReference>
<evidence type="ECO:0000313" key="2">
    <source>
        <dbReference type="EMBL" id="CAB3410898.1"/>
    </source>
</evidence>
<sequence>MCPDNQYYYKKYEICLDETKSICKSGETKPDIFDNRQYYLCVNGRFVLRSCGRDRIYENRKCTWIGPTSTLPTTTKATTTIYNENCESGYSPDPYDCHFFRQCENGVWKSMQCAPGTIWNQAILACDHYSPSLCQKTEGSPPAPPPSPIEV</sequence>
<dbReference type="Gene3D" id="2.170.140.10">
    <property type="entry name" value="Chitin binding domain"/>
    <property type="match status" value="1"/>
</dbReference>
<protein>
    <recommendedName>
        <fullName evidence="1">Chitin-binding type-2 domain-containing protein</fullName>
    </recommendedName>
</protein>
<dbReference type="SMART" id="SM00494">
    <property type="entry name" value="ChtBD2"/>
    <property type="match status" value="2"/>
</dbReference>
<feature type="domain" description="Chitin-binding type-2" evidence="1">
    <location>
        <begin position="83"/>
        <end position="136"/>
    </location>
</feature>
<dbReference type="InterPro" id="IPR002557">
    <property type="entry name" value="Chitin-bd_dom"/>
</dbReference>
<organism evidence="2 3">
    <name type="scientific">Caenorhabditis bovis</name>
    <dbReference type="NCBI Taxonomy" id="2654633"/>
    <lineage>
        <taxon>Eukaryota</taxon>
        <taxon>Metazoa</taxon>
        <taxon>Ecdysozoa</taxon>
        <taxon>Nematoda</taxon>
        <taxon>Chromadorea</taxon>
        <taxon>Rhabditida</taxon>
        <taxon>Rhabditina</taxon>
        <taxon>Rhabditomorpha</taxon>
        <taxon>Rhabditoidea</taxon>
        <taxon>Rhabditidae</taxon>
        <taxon>Peloderinae</taxon>
        <taxon>Caenorhabditis</taxon>
    </lineage>
</organism>
<dbReference type="AlphaFoldDB" id="A0A8S1FE28"/>
<dbReference type="Proteomes" id="UP000494206">
    <property type="component" value="Unassembled WGS sequence"/>
</dbReference>